<comment type="subcellular location">
    <subcellularLocation>
        <location evidence="1">Membrane</location>
        <topology evidence="1">Multi-pass membrane protein</topology>
    </subcellularLocation>
</comment>
<keyword evidence="8" id="KW-1185">Reference proteome</keyword>
<evidence type="ECO:0000313" key="8">
    <source>
        <dbReference type="Proteomes" id="UP001165060"/>
    </source>
</evidence>
<feature type="transmembrane region" description="Helical" evidence="5">
    <location>
        <begin position="272"/>
        <end position="294"/>
    </location>
</feature>
<name>A0ABQ6M6D5_9STRA</name>
<dbReference type="PANTHER" id="PTHR12560:SF67">
    <property type="entry name" value="TLC DOMAIN-CONTAINING PROTEIN"/>
    <property type="match status" value="1"/>
</dbReference>
<feature type="transmembrane region" description="Helical" evidence="5">
    <location>
        <begin position="137"/>
        <end position="155"/>
    </location>
</feature>
<dbReference type="Pfam" id="PF03798">
    <property type="entry name" value="TRAM_LAG1_CLN8"/>
    <property type="match status" value="1"/>
</dbReference>
<evidence type="ECO:0000256" key="4">
    <source>
        <dbReference type="ARBA" id="ARBA00023136"/>
    </source>
</evidence>
<evidence type="ECO:0000256" key="1">
    <source>
        <dbReference type="ARBA" id="ARBA00004141"/>
    </source>
</evidence>
<dbReference type="Proteomes" id="UP001165060">
    <property type="component" value="Unassembled WGS sequence"/>
</dbReference>
<evidence type="ECO:0000256" key="5">
    <source>
        <dbReference type="SAM" id="Phobius"/>
    </source>
</evidence>
<evidence type="ECO:0000259" key="6">
    <source>
        <dbReference type="SMART" id="SM00724"/>
    </source>
</evidence>
<dbReference type="PANTHER" id="PTHR12560">
    <property type="entry name" value="LONGEVITY ASSURANCE FACTOR 1 LAG1"/>
    <property type="match status" value="1"/>
</dbReference>
<proteinExistence type="predicted"/>
<dbReference type="InterPro" id="IPR016439">
    <property type="entry name" value="Lag1/Lac1-like"/>
</dbReference>
<reference evidence="7 8" key="1">
    <citation type="journal article" date="2023" name="Commun. Biol.">
        <title>Genome analysis of Parmales, the sister group of diatoms, reveals the evolutionary specialization of diatoms from phago-mixotrophs to photoautotrophs.</title>
        <authorList>
            <person name="Ban H."/>
            <person name="Sato S."/>
            <person name="Yoshikawa S."/>
            <person name="Yamada K."/>
            <person name="Nakamura Y."/>
            <person name="Ichinomiya M."/>
            <person name="Sato N."/>
            <person name="Blanc-Mathieu R."/>
            <person name="Endo H."/>
            <person name="Kuwata A."/>
            <person name="Ogata H."/>
        </authorList>
    </citation>
    <scope>NUCLEOTIDE SEQUENCE [LARGE SCALE GENOMIC DNA]</scope>
</reference>
<evidence type="ECO:0000256" key="2">
    <source>
        <dbReference type="ARBA" id="ARBA00022692"/>
    </source>
</evidence>
<feature type="transmembrane region" description="Helical" evidence="5">
    <location>
        <begin position="41"/>
        <end position="61"/>
    </location>
</feature>
<sequence length="326" mass="37908">MAVRPINPLLDAILRLLLVLELARQIHYCYTQRSSNPDQFRMFVICFGVTIAAIVLSKKLFRFLGAAISAKKADDPLSNAVTMKKWEDQGWQWVIHVTMTVCEVYLLSYGEGRKWFQDYDSVGCPDDYDISWELENFVLLQLTIWLVTGFSCTFFEERRKDYLEMMFHHVLTNLIIGTAIVNKEHGWALLILFVHDSSDVLVDTLKLSNYMKYEGPKYFFLSEICFVTLVYCVWPLCRMYMYPAMILSVFQSLQWKCSTPNEFTYDVREVELWITVRTFLLLLLLGLHCFWWVLFNKITYSIVVGGAKGSDAGNAEYEGGPKKKDK</sequence>
<keyword evidence="3 5" id="KW-1133">Transmembrane helix</keyword>
<comment type="caution">
    <text evidence="7">The sequence shown here is derived from an EMBL/GenBank/DDBJ whole genome shotgun (WGS) entry which is preliminary data.</text>
</comment>
<evidence type="ECO:0000256" key="3">
    <source>
        <dbReference type="ARBA" id="ARBA00022989"/>
    </source>
</evidence>
<feature type="transmembrane region" description="Helical" evidence="5">
    <location>
        <begin position="218"/>
        <end position="241"/>
    </location>
</feature>
<keyword evidence="2 5" id="KW-0812">Transmembrane</keyword>
<dbReference type="SMART" id="SM00724">
    <property type="entry name" value="TLC"/>
    <property type="match status" value="1"/>
</dbReference>
<gene>
    <name evidence="7" type="ORF">TeGR_g4942</name>
</gene>
<organism evidence="7 8">
    <name type="scientific">Tetraparma gracilis</name>
    <dbReference type="NCBI Taxonomy" id="2962635"/>
    <lineage>
        <taxon>Eukaryota</taxon>
        <taxon>Sar</taxon>
        <taxon>Stramenopiles</taxon>
        <taxon>Ochrophyta</taxon>
        <taxon>Bolidophyceae</taxon>
        <taxon>Parmales</taxon>
        <taxon>Triparmaceae</taxon>
        <taxon>Tetraparma</taxon>
    </lineage>
</organism>
<dbReference type="InterPro" id="IPR006634">
    <property type="entry name" value="TLC-dom"/>
</dbReference>
<dbReference type="EMBL" id="BRYB01001204">
    <property type="protein sequence ID" value="GMI20450.1"/>
    <property type="molecule type" value="Genomic_DNA"/>
</dbReference>
<protein>
    <recommendedName>
        <fullName evidence="6">TLC domain-containing protein</fullName>
    </recommendedName>
</protein>
<accession>A0ABQ6M6D5</accession>
<keyword evidence="4 5" id="KW-0472">Membrane</keyword>
<evidence type="ECO:0000313" key="7">
    <source>
        <dbReference type="EMBL" id="GMI20450.1"/>
    </source>
</evidence>
<feature type="domain" description="TLC" evidence="6">
    <location>
        <begin position="84"/>
        <end position="304"/>
    </location>
</feature>